<reference evidence="1" key="2">
    <citation type="journal article" date="2015" name="Fish Shellfish Immunol.">
        <title>Early steps in the European eel (Anguilla anguilla)-Vibrio vulnificus interaction in the gills: Role of the RtxA13 toxin.</title>
        <authorList>
            <person name="Callol A."/>
            <person name="Pajuelo D."/>
            <person name="Ebbesson L."/>
            <person name="Teles M."/>
            <person name="MacKenzie S."/>
            <person name="Amaro C."/>
        </authorList>
    </citation>
    <scope>NUCLEOTIDE SEQUENCE</scope>
</reference>
<protein>
    <submittedName>
        <fullName evidence="1">Uncharacterized protein</fullName>
    </submittedName>
</protein>
<evidence type="ECO:0000313" key="1">
    <source>
        <dbReference type="EMBL" id="JAH89782.1"/>
    </source>
</evidence>
<proteinExistence type="predicted"/>
<sequence length="45" mass="5172">MFEPSDQVMNSAVHLFASKNKVINQICTGESISLNFIKEYEMHHC</sequence>
<reference evidence="1" key="1">
    <citation type="submission" date="2014-11" db="EMBL/GenBank/DDBJ databases">
        <authorList>
            <person name="Amaro Gonzalez C."/>
        </authorList>
    </citation>
    <scope>NUCLEOTIDE SEQUENCE</scope>
</reference>
<accession>A0A0E9WHF8</accession>
<organism evidence="1">
    <name type="scientific">Anguilla anguilla</name>
    <name type="common">European freshwater eel</name>
    <name type="synonym">Muraena anguilla</name>
    <dbReference type="NCBI Taxonomy" id="7936"/>
    <lineage>
        <taxon>Eukaryota</taxon>
        <taxon>Metazoa</taxon>
        <taxon>Chordata</taxon>
        <taxon>Craniata</taxon>
        <taxon>Vertebrata</taxon>
        <taxon>Euteleostomi</taxon>
        <taxon>Actinopterygii</taxon>
        <taxon>Neopterygii</taxon>
        <taxon>Teleostei</taxon>
        <taxon>Anguilliformes</taxon>
        <taxon>Anguillidae</taxon>
        <taxon>Anguilla</taxon>
    </lineage>
</organism>
<name>A0A0E9WHF8_ANGAN</name>
<dbReference type="EMBL" id="GBXM01018795">
    <property type="protein sequence ID" value="JAH89782.1"/>
    <property type="molecule type" value="Transcribed_RNA"/>
</dbReference>
<dbReference type="AlphaFoldDB" id="A0A0E9WHF8"/>